<proteinExistence type="predicted"/>
<dbReference type="RefSeq" id="WP_160788040.1">
    <property type="nucleotide sequence ID" value="NZ_CP086610.1"/>
</dbReference>
<dbReference type="Proteomes" id="UP000440304">
    <property type="component" value="Unassembled WGS sequence"/>
</dbReference>
<name>A0A6N8TKR3_SHIZO</name>
<gene>
    <name evidence="2" type="ORF">GR156_21415</name>
</gene>
<dbReference type="PANTHER" id="PTHR37953">
    <property type="entry name" value="UPF0127 PROTEIN MJ1496"/>
    <property type="match status" value="1"/>
</dbReference>
<feature type="signal peptide" evidence="1">
    <location>
        <begin position="1"/>
        <end position="31"/>
    </location>
</feature>
<dbReference type="EMBL" id="WUML01000034">
    <property type="protein sequence ID" value="MXO02866.1"/>
    <property type="molecule type" value="Genomic_DNA"/>
</dbReference>
<evidence type="ECO:0000256" key="1">
    <source>
        <dbReference type="SAM" id="SignalP"/>
    </source>
</evidence>
<keyword evidence="1" id="KW-0732">Signal</keyword>
<organism evidence="2 3">
    <name type="scientific">Shinella zoogloeoides</name>
    <name type="common">Crabtreella saccharophila</name>
    <dbReference type="NCBI Taxonomy" id="352475"/>
    <lineage>
        <taxon>Bacteria</taxon>
        <taxon>Pseudomonadati</taxon>
        <taxon>Pseudomonadota</taxon>
        <taxon>Alphaproteobacteria</taxon>
        <taxon>Hyphomicrobiales</taxon>
        <taxon>Rhizobiaceae</taxon>
        <taxon>Shinella</taxon>
    </lineage>
</organism>
<reference evidence="2 3" key="1">
    <citation type="submission" date="2019-12" db="EMBL/GenBank/DDBJ databases">
        <title>Shinella granuli gen. nov., sp. nov., and proposal of the reclassification of Zoogloea ramigera ATCC 19623 as Shinella zoogloeoides sp. nov.</title>
        <authorList>
            <person name="Gao J."/>
        </authorList>
    </citation>
    <scope>NUCLEOTIDE SEQUENCE [LARGE SCALE GENOMIC DNA]</scope>
    <source>
        <strain evidence="2 3">DSM 287</strain>
    </source>
</reference>
<dbReference type="InterPro" id="IPR003795">
    <property type="entry name" value="DUF192"/>
</dbReference>
<dbReference type="AlphaFoldDB" id="A0A6N8TKR3"/>
<evidence type="ECO:0000313" key="3">
    <source>
        <dbReference type="Proteomes" id="UP000440304"/>
    </source>
</evidence>
<feature type="chain" id="PRO_5026970618" evidence="1">
    <location>
        <begin position="32"/>
        <end position="166"/>
    </location>
</feature>
<dbReference type="OrthoDB" id="9808290at2"/>
<comment type="caution">
    <text evidence="2">The sequence shown here is derived from an EMBL/GenBank/DDBJ whole genome shotgun (WGS) entry which is preliminary data.</text>
</comment>
<protein>
    <submittedName>
        <fullName evidence="2">DUF192 domain-containing protein</fullName>
    </submittedName>
</protein>
<dbReference type="Pfam" id="PF02643">
    <property type="entry name" value="DUF192"/>
    <property type="match status" value="1"/>
</dbReference>
<sequence>MAAGFARPLGFARLASAVLALFLCLSFSAAAGEKFDSQPLTIVTKDGKSHTFTVELAVTPRQREQGLMNRREMAADHGMLFAFGETRQVYMWMKNTYIPLDMLFIGRDGKIRTIKQNAEPLSEAIIDSGGPIDYVLELNGGTAKRLGIRTGNRVRNELMDSLRRAQ</sequence>
<dbReference type="PANTHER" id="PTHR37953:SF1">
    <property type="entry name" value="UPF0127 PROTEIN MJ1496"/>
    <property type="match status" value="1"/>
</dbReference>
<evidence type="ECO:0000313" key="2">
    <source>
        <dbReference type="EMBL" id="MXO02866.1"/>
    </source>
</evidence>
<accession>A0A6N8TKR3</accession>
<dbReference type="Gene3D" id="2.60.120.1140">
    <property type="entry name" value="Protein of unknown function DUF192"/>
    <property type="match status" value="1"/>
</dbReference>
<dbReference type="InterPro" id="IPR038695">
    <property type="entry name" value="Saro_0823-like_sf"/>
</dbReference>